<dbReference type="Gene3D" id="3.40.50.880">
    <property type="match status" value="1"/>
</dbReference>
<sequence length="895" mass="93085">MSIGPLALAEPWALTATLALPALWLLLRVAPPSPRRVGFPALRLLLGLDGHEDSAARTPWWVLVLRLALATLVIAAAAGPVLHPVPVSASAGQPLVLVVDDSWAAARDWNARRAFLDARLARAEREGRAVMVVPTTPPADGGPPVPSQLMPAAQARSAVAALTPKPWPPDRATVAAHIRALPRDRVAEVVWLADGVDDGHGTELAQALQTLGGGVEMVLGRSGRLLLPPAETIAHDRLEIRVQRLEGDGAEAVAVRALDGSGRVLARAEGNLGATARETTLTLVLPGDLGNRAARLSIEDEDGAQSTLLLDERWRRRLVGLAGEDAAAPLLSALTYVERALAPGAELRRGTLAQLLDGAPAAMVLADMPVPSGTTGQRLGQWVDQGGVLIRFAGPMLAQAAIGGAVPDPLLPVRLRGGGRSLGGAMSWTTPQSLAAFTENTPFAGLALPADVTVTAQVLAEPSLDLAERTWARLADGTPLVTGARHGKGWTVLVHTTANASWSNLALSGLFVDMLKRLVELSDGGTVPGEGPLPPTLVLDGFGRLVAPGAAATALPNDGVTVAPGPRHPPGLYGDDGGRRALNLAPSLPPLAALTPPAGVALGHLGTPERERDLRPPLLAAALALLALDLLLALGLRGALRSGTAVAAILLSTIPDSRAADVAALEAALETRLAYVRTGDAAIDAKSAAGLAALSRVVGERSTASLGPPMAVDLERDPVLFFPLLYWPVTPSQTPPGPQAVERLNAYMRTGGMIVFDTADQADPAGPMPQATLRRLTAGLVLPPLAPVDEEHVLTRSFYLLKDTPGRFVGGNVWVADGEVQGNDGVSPVVMGGNDWAGAWAADSGGRPLYAAVPGGERQRELAYRFGVNLVMYALTGNYKADQVHVPAIMERLGR</sequence>
<evidence type="ECO:0000313" key="3">
    <source>
        <dbReference type="EMBL" id="NFV80779.1"/>
    </source>
</evidence>
<organism evidence="3 4">
    <name type="scientific">Magnetospirillum aberrantis SpK</name>
    <dbReference type="NCBI Taxonomy" id="908842"/>
    <lineage>
        <taxon>Bacteria</taxon>
        <taxon>Pseudomonadati</taxon>
        <taxon>Pseudomonadota</taxon>
        <taxon>Alphaproteobacteria</taxon>
        <taxon>Rhodospirillales</taxon>
        <taxon>Rhodospirillaceae</taxon>
        <taxon>Magnetospirillum</taxon>
    </lineage>
</organism>
<gene>
    <name evidence="3" type="ORF">G4223_11730</name>
</gene>
<dbReference type="NCBIfam" id="TIGR02226">
    <property type="entry name" value="two_anch"/>
    <property type="match status" value="1"/>
</dbReference>
<dbReference type="EMBL" id="JAAIYP010000038">
    <property type="protein sequence ID" value="NFV80779.1"/>
    <property type="molecule type" value="Genomic_DNA"/>
</dbReference>
<comment type="caution">
    <text evidence="3">The sequence shown here is derived from an EMBL/GenBank/DDBJ whole genome shotgun (WGS) entry which is preliminary data.</text>
</comment>
<dbReference type="InterPro" id="IPR029062">
    <property type="entry name" value="Class_I_gatase-like"/>
</dbReference>
<evidence type="ECO:0000259" key="1">
    <source>
        <dbReference type="Pfam" id="PF07584"/>
    </source>
</evidence>
<keyword evidence="4" id="KW-1185">Reference proteome</keyword>
<feature type="domain" description="Aerotolerance regulator N-terminal" evidence="1">
    <location>
        <begin position="8"/>
        <end position="80"/>
    </location>
</feature>
<evidence type="ECO:0000259" key="2">
    <source>
        <dbReference type="Pfam" id="PF13709"/>
    </source>
</evidence>
<dbReference type="Proteomes" id="UP000480684">
    <property type="component" value="Unassembled WGS sequence"/>
</dbReference>
<accession>A0A7C9QUZ3</accession>
<reference evidence="3 4" key="1">
    <citation type="submission" date="2020-02" db="EMBL/GenBank/DDBJ databases">
        <authorList>
            <person name="Dziuba M."/>
            <person name="Kuznetsov B."/>
            <person name="Mardanov A."/>
            <person name="Ravin N."/>
            <person name="Grouzdev D."/>
        </authorList>
    </citation>
    <scope>NUCLEOTIDE SEQUENCE [LARGE SCALE GENOMIC DNA]</scope>
    <source>
        <strain evidence="3 4">SpK</strain>
    </source>
</reference>
<evidence type="ECO:0000313" key="4">
    <source>
        <dbReference type="Proteomes" id="UP000480684"/>
    </source>
</evidence>
<dbReference type="CDD" id="cd03143">
    <property type="entry name" value="A4_beta-galactosidase_middle_domain"/>
    <property type="match status" value="1"/>
</dbReference>
<dbReference type="SUPFAM" id="SSF52317">
    <property type="entry name" value="Class I glutamine amidotransferase-like"/>
    <property type="match status" value="1"/>
</dbReference>
<dbReference type="Pfam" id="PF07584">
    <property type="entry name" value="BatA"/>
    <property type="match status" value="1"/>
</dbReference>
<dbReference type="InterPro" id="IPR025297">
    <property type="entry name" value="DUF4159"/>
</dbReference>
<protein>
    <submittedName>
        <fullName evidence="3">DUF4159 domain-containing protein</fullName>
    </submittedName>
</protein>
<proteinExistence type="predicted"/>
<dbReference type="Gene3D" id="3.40.50.12140">
    <property type="entry name" value="Domain of unknown function DUF4159"/>
    <property type="match status" value="1"/>
</dbReference>
<dbReference type="AlphaFoldDB" id="A0A7C9QUZ3"/>
<dbReference type="InterPro" id="IPR024163">
    <property type="entry name" value="Aerotolerance_reg_N"/>
</dbReference>
<dbReference type="Pfam" id="PF13709">
    <property type="entry name" value="DUF4159"/>
    <property type="match status" value="1"/>
</dbReference>
<dbReference type="PANTHER" id="PTHR37464:SF1">
    <property type="entry name" value="BLL2463 PROTEIN"/>
    <property type="match status" value="1"/>
</dbReference>
<dbReference type="InterPro" id="IPR011933">
    <property type="entry name" value="Double_TM_dom"/>
</dbReference>
<feature type="domain" description="DUF4159" evidence="2">
    <location>
        <begin position="672"/>
        <end position="875"/>
    </location>
</feature>
<name>A0A7C9QUZ3_9PROT</name>
<dbReference type="PANTHER" id="PTHR37464">
    <property type="entry name" value="BLL2463 PROTEIN"/>
    <property type="match status" value="1"/>
</dbReference>